<evidence type="ECO:0000313" key="3">
    <source>
        <dbReference type="Proteomes" id="UP000673691"/>
    </source>
</evidence>
<gene>
    <name evidence="2" type="ORF">BJ554DRAFT_3304</name>
</gene>
<feature type="region of interest" description="Disordered" evidence="1">
    <location>
        <begin position="171"/>
        <end position="193"/>
    </location>
</feature>
<protein>
    <submittedName>
        <fullName evidence="2">Uncharacterized protein</fullName>
    </submittedName>
</protein>
<name>A0A8H8A0D0_9FUNG</name>
<keyword evidence="3" id="KW-1185">Reference proteome</keyword>
<dbReference type="EMBL" id="JAEFCI010001536">
    <property type="protein sequence ID" value="KAG5462838.1"/>
    <property type="molecule type" value="Genomic_DNA"/>
</dbReference>
<dbReference type="AlphaFoldDB" id="A0A8H8A0D0"/>
<evidence type="ECO:0000256" key="1">
    <source>
        <dbReference type="SAM" id="MobiDB-lite"/>
    </source>
</evidence>
<dbReference type="Proteomes" id="UP000673691">
    <property type="component" value="Unassembled WGS sequence"/>
</dbReference>
<comment type="caution">
    <text evidence="2">The sequence shown here is derived from an EMBL/GenBank/DDBJ whole genome shotgun (WGS) entry which is preliminary data.</text>
</comment>
<accession>A0A8H8A0D0</accession>
<organism evidence="2 3">
    <name type="scientific">Olpidium bornovanus</name>
    <dbReference type="NCBI Taxonomy" id="278681"/>
    <lineage>
        <taxon>Eukaryota</taxon>
        <taxon>Fungi</taxon>
        <taxon>Fungi incertae sedis</taxon>
        <taxon>Olpidiomycota</taxon>
        <taxon>Olpidiomycotina</taxon>
        <taxon>Olpidiomycetes</taxon>
        <taxon>Olpidiales</taxon>
        <taxon>Olpidiaceae</taxon>
        <taxon>Olpidium</taxon>
    </lineage>
</organism>
<feature type="non-terminal residue" evidence="2">
    <location>
        <position position="1"/>
    </location>
</feature>
<feature type="compositionally biased region" description="Basic and acidic residues" evidence="1">
    <location>
        <begin position="171"/>
        <end position="183"/>
    </location>
</feature>
<reference evidence="2 3" key="1">
    <citation type="journal article" name="Sci. Rep.">
        <title>Genome-scale phylogenetic analyses confirm Olpidium as the closest living zoosporic fungus to the non-flagellated, terrestrial fungi.</title>
        <authorList>
            <person name="Chang Y."/>
            <person name="Rochon D."/>
            <person name="Sekimoto S."/>
            <person name="Wang Y."/>
            <person name="Chovatia M."/>
            <person name="Sandor L."/>
            <person name="Salamov A."/>
            <person name="Grigoriev I.V."/>
            <person name="Stajich J.E."/>
            <person name="Spatafora J.W."/>
        </authorList>
    </citation>
    <scope>NUCLEOTIDE SEQUENCE [LARGE SCALE GENOMIC DNA]</scope>
    <source>
        <strain evidence="2">S191</strain>
    </source>
</reference>
<proteinExistence type="predicted"/>
<evidence type="ECO:0000313" key="2">
    <source>
        <dbReference type="EMBL" id="KAG5462838.1"/>
    </source>
</evidence>
<sequence length="267" mass="30076">HCRAALFPLLDGFRLLPTDKRQARHSQPLARFPAAAFFPAATLPGFPFLRLSPARLICLVRPPPHPARKTGRMFPRLTDEEIARLYPADLSLSAKRLFDCVVAHNWLDRVDFYPDSFKSFTGMVSRPRLRLRLPRAARLSVAECPPNWRMCYAASGLHSVVLQLLHEPRSGIEEPHTGAHPAHEGAPPKFLSGGSRAQYRRILETFPEKKNGTKNQLVTVIEQGGWWGHKRSGELADLQQGACLPVVERRQIVRFISRAIEGNGSEW</sequence>